<dbReference type="EMBL" id="JBHTMK010000005">
    <property type="protein sequence ID" value="MFD1364382.1"/>
    <property type="molecule type" value="Genomic_DNA"/>
</dbReference>
<evidence type="ECO:0000313" key="4">
    <source>
        <dbReference type="EMBL" id="MFD1364382.1"/>
    </source>
</evidence>
<evidence type="ECO:0000313" key="5">
    <source>
        <dbReference type="Proteomes" id="UP001597183"/>
    </source>
</evidence>
<protein>
    <submittedName>
        <fullName evidence="4">RNaseH domain-containing protein</fullName>
    </submittedName>
</protein>
<evidence type="ECO:0000259" key="2">
    <source>
        <dbReference type="Pfam" id="PF13111"/>
    </source>
</evidence>
<evidence type="ECO:0000259" key="1">
    <source>
        <dbReference type="Pfam" id="PF13032"/>
    </source>
</evidence>
<sequence length="890" mass="100283">MRYDHIQELVFPLDPTLMTGLLQPYQACTFPTTWKTALTEFLNPGATNGPRRAPLRDLTTAFSTFQPEVIVNDARGDNQLWLGAATKPDDAALTALIHSGVVTTAHAYAKRYPRRQIQLQQLPDLLAGMNPDRDLTWTQVDPVPRPGKTAGDPVFRLLPDLLAAQLVGDNGFSVDHGGVATSRFQRITTTNGAELVSWPPHYHPRRKRRWPWSYVIGLTVQTYPDNPQPHLFVTIGLRRYASGKIFLKNYKRALSVAVKAPAPWYDGHLPPVFARSSMKWRPGAYGKKDGFWDWTDDIVAVLQRYHAQMQLPSPADLANDALRQIPELPQYEAGFETAVFYRTGFRDKHPVGDGVSAHDRWRIFEALRDALTPHLQAVKLTDRVPHVSTPPRPPAKKDGVRIDADKVAAAIGRNITFEIWWQTTTIRDETLAQLSSVLQMPPLTPGPEPDTWNTENHALRVTARARTLADRDLAQKLNTDPKIIKKADRIRAAATNRISNIRDWLFQQPATEPTFTMVELDDGDAFTDEDDPKFATRIGAGRTHRNTQFLTPYTTAEKNKDRRIRIEQCLRELFVRHAGLPARPLKLGLDHETLPATTRVVGLWLVRKNSPQNTAYPIAVCCDPRQPVVKVRLPGDRTWLPMHQAQLRLSTLHGDEALMTPKQVTAFIDDLLEQLNSLNGPTLLISHAQNLRSNWYNTSNGRLRLDELSTSDIHVPATRYPNIRFVRVRTNLNKETSQHFAYAERKEQDPEGKLTTIKTIGLSAGLWRPDSTNSRLFFSTPDKPVTASKTSPRGSRLELRVKKVKDRPDEFVLDIGAEVWNPQLVEYFVAALQPGDNPAPWAAAAHQYRYAAAHYDDPTVLPLPLHLARKAGEYLFPAYQLDASISETAV</sequence>
<keyword evidence="5" id="KW-1185">Reference proteome</keyword>
<dbReference type="Pfam" id="PF18157">
    <property type="entry name" value="MID_pPIWI_RE"/>
    <property type="match status" value="1"/>
</dbReference>
<feature type="domain" description="Prokaryotic pPIWI-RE MID" evidence="3">
    <location>
        <begin position="462"/>
        <end position="583"/>
    </location>
</feature>
<dbReference type="InterPro" id="IPR025085">
    <property type="entry name" value="pPIWI_RE_X"/>
</dbReference>
<reference evidence="5" key="1">
    <citation type="journal article" date="2019" name="Int. J. Syst. Evol. Microbiol.">
        <title>The Global Catalogue of Microorganisms (GCM) 10K type strain sequencing project: providing services to taxonomists for standard genome sequencing and annotation.</title>
        <authorList>
            <consortium name="The Broad Institute Genomics Platform"/>
            <consortium name="The Broad Institute Genome Sequencing Center for Infectious Disease"/>
            <person name="Wu L."/>
            <person name="Ma J."/>
        </authorList>
    </citation>
    <scope>NUCLEOTIDE SEQUENCE [LARGE SCALE GENOMIC DNA]</scope>
    <source>
        <strain evidence="5">CCM 7526</strain>
    </source>
</reference>
<feature type="domain" description="pPIWI-RE RNaseH" evidence="1">
    <location>
        <begin position="601"/>
        <end position="875"/>
    </location>
</feature>
<name>A0ABW4A2U7_9ACTN</name>
<dbReference type="Proteomes" id="UP001597183">
    <property type="component" value="Unassembled WGS sequence"/>
</dbReference>
<dbReference type="InterPro" id="IPR040496">
    <property type="entry name" value="MID_pPIWI_RE"/>
</dbReference>
<organism evidence="4 5">
    <name type="scientific">Actinoplanes sichuanensis</name>
    <dbReference type="NCBI Taxonomy" id="512349"/>
    <lineage>
        <taxon>Bacteria</taxon>
        <taxon>Bacillati</taxon>
        <taxon>Actinomycetota</taxon>
        <taxon>Actinomycetes</taxon>
        <taxon>Micromonosporales</taxon>
        <taxon>Micromonosporaceae</taxon>
        <taxon>Actinoplanes</taxon>
    </lineage>
</organism>
<dbReference type="Pfam" id="PF13032">
    <property type="entry name" value="RNaseH_pPIWI_RE"/>
    <property type="match status" value="1"/>
</dbReference>
<dbReference type="RefSeq" id="WP_317791673.1">
    <property type="nucleotide sequence ID" value="NZ_AP028461.1"/>
</dbReference>
<dbReference type="Pfam" id="PF13111">
    <property type="entry name" value="pPIWI_RE_X"/>
    <property type="match status" value="1"/>
</dbReference>
<accession>A0ABW4A2U7</accession>
<evidence type="ECO:0000259" key="3">
    <source>
        <dbReference type="Pfam" id="PF18157"/>
    </source>
</evidence>
<feature type="domain" description="pPIWI-RE module N-terminal" evidence="2">
    <location>
        <begin position="11"/>
        <end position="394"/>
    </location>
</feature>
<dbReference type="InterPro" id="IPR024996">
    <property type="entry name" value="RNaseH_pPIWI_RE"/>
</dbReference>
<proteinExistence type="predicted"/>
<comment type="caution">
    <text evidence="4">The sequence shown here is derived from an EMBL/GenBank/DDBJ whole genome shotgun (WGS) entry which is preliminary data.</text>
</comment>
<gene>
    <name evidence="4" type="ORF">ACFQ5G_03375</name>
</gene>